<evidence type="ECO:0000313" key="3">
    <source>
        <dbReference type="Proteomes" id="UP000758603"/>
    </source>
</evidence>
<dbReference type="AlphaFoldDB" id="A0A9P8UZ57"/>
<sequence>MDNSSSDQATRQATPPKPLRKDQAGLWRFDGSLEEHDVASSSVTKVRRLIEVENEYVGNLREVDLESFNASRDRRDGKTHAGNIEYSQGSPTSVYDYFSDTAVLYMVFTTPAATSEGSVYPKYIYNVHDVPNEYSEVAMEGTIKHITEHVARDALDTARERDLYIHGIHNIMTEWMTTDGPSSQGND</sequence>
<keyword evidence="3" id="KW-1185">Reference proteome</keyword>
<reference evidence="2" key="1">
    <citation type="journal article" date="2021" name="Nat. Commun.">
        <title>Genetic determinants of endophytism in the Arabidopsis root mycobiome.</title>
        <authorList>
            <person name="Mesny F."/>
            <person name="Miyauchi S."/>
            <person name="Thiergart T."/>
            <person name="Pickel B."/>
            <person name="Atanasova L."/>
            <person name="Karlsson M."/>
            <person name="Huettel B."/>
            <person name="Barry K.W."/>
            <person name="Haridas S."/>
            <person name="Chen C."/>
            <person name="Bauer D."/>
            <person name="Andreopoulos W."/>
            <person name="Pangilinan J."/>
            <person name="LaButti K."/>
            <person name="Riley R."/>
            <person name="Lipzen A."/>
            <person name="Clum A."/>
            <person name="Drula E."/>
            <person name="Henrissat B."/>
            <person name="Kohler A."/>
            <person name="Grigoriev I.V."/>
            <person name="Martin F.M."/>
            <person name="Hacquard S."/>
        </authorList>
    </citation>
    <scope>NUCLEOTIDE SEQUENCE</scope>
    <source>
        <strain evidence="2">MPI-SDFR-AT-0073</strain>
    </source>
</reference>
<evidence type="ECO:0000256" key="1">
    <source>
        <dbReference type="SAM" id="MobiDB-lite"/>
    </source>
</evidence>
<dbReference type="Proteomes" id="UP000758603">
    <property type="component" value="Unassembled WGS sequence"/>
</dbReference>
<dbReference type="GeneID" id="70135339"/>
<proteinExistence type="predicted"/>
<feature type="region of interest" description="Disordered" evidence="1">
    <location>
        <begin position="1"/>
        <end position="26"/>
    </location>
</feature>
<evidence type="ECO:0000313" key="2">
    <source>
        <dbReference type="EMBL" id="KAH6660666.1"/>
    </source>
</evidence>
<organism evidence="2 3">
    <name type="scientific">Truncatella angustata</name>
    <dbReference type="NCBI Taxonomy" id="152316"/>
    <lineage>
        <taxon>Eukaryota</taxon>
        <taxon>Fungi</taxon>
        <taxon>Dikarya</taxon>
        <taxon>Ascomycota</taxon>
        <taxon>Pezizomycotina</taxon>
        <taxon>Sordariomycetes</taxon>
        <taxon>Xylariomycetidae</taxon>
        <taxon>Amphisphaeriales</taxon>
        <taxon>Sporocadaceae</taxon>
        <taxon>Truncatella</taxon>
    </lineage>
</organism>
<comment type="caution">
    <text evidence="2">The sequence shown here is derived from an EMBL/GenBank/DDBJ whole genome shotgun (WGS) entry which is preliminary data.</text>
</comment>
<name>A0A9P8UZ57_9PEZI</name>
<feature type="compositionally biased region" description="Polar residues" evidence="1">
    <location>
        <begin position="1"/>
        <end position="13"/>
    </location>
</feature>
<gene>
    <name evidence="2" type="ORF">BKA67DRAFT_653829</name>
</gene>
<dbReference type="EMBL" id="JAGPXC010000001">
    <property type="protein sequence ID" value="KAH6660666.1"/>
    <property type="molecule type" value="Genomic_DNA"/>
</dbReference>
<protein>
    <submittedName>
        <fullName evidence="2">Uncharacterized protein</fullName>
    </submittedName>
</protein>
<dbReference type="RefSeq" id="XP_045964797.1">
    <property type="nucleotide sequence ID" value="XM_046106448.1"/>
</dbReference>
<accession>A0A9P8UZ57</accession>